<name>A0ACC3YZF5_COLTU</name>
<dbReference type="EMBL" id="VUJX02000004">
    <property type="protein sequence ID" value="KAL0937324.1"/>
    <property type="molecule type" value="Genomic_DNA"/>
</dbReference>
<evidence type="ECO:0000313" key="1">
    <source>
        <dbReference type="EMBL" id="KAL0937324.1"/>
    </source>
</evidence>
<gene>
    <name evidence="1" type="ORF">CTRU02_207055</name>
</gene>
<sequence>MSFTNSEENLYQHFRSAMDYSYDLGYAILVQGYDTRTDFATEPRNPEDTAELTEENFDPHTYVEQDGVGTAAWQAQAPSPCVIPPSAAYSHPQSQQNQYQDFTAGTACRLQLVHSAPGFGSDHNTYELSANNLDAGYSSYSSSPSEQIPVPKITSIVSSSPRTAHIFDHIGAWDNNGFEINYPAPIEGHEHPAEYQRLRFNNLPGKSKRSDSTERQRSNSPENKKRGSKQPKSTRNNEPVRSRRRSERNK</sequence>
<protein>
    <submittedName>
        <fullName evidence="1">Uncharacterized protein</fullName>
    </submittedName>
</protein>
<accession>A0ACC3YZF5</accession>
<keyword evidence="2" id="KW-1185">Reference proteome</keyword>
<organism evidence="1 2">
    <name type="scientific">Colletotrichum truncatum</name>
    <name type="common">Anthracnose fungus</name>
    <name type="synonym">Colletotrichum capsici</name>
    <dbReference type="NCBI Taxonomy" id="5467"/>
    <lineage>
        <taxon>Eukaryota</taxon>
        <taxon>Fungi</taxon>
        <taxon>Dikarya</taxon>
        <taxon>Ascomycota</taxon>
        <taxon>Pezizomycotina</taxon>
        <taxon>Sordariomycetes</taxon>
        <taxon>Hypocreomycetidae</taxon>
        <taxon>Glomerellales</taxon>
        <taxon>Glomerellaceae</taxon>
        <taxon>Colletotrichum</taxon>
        <taxon>Colletotrichum truncatum species complex</taxon>
    </lineage>
</organism>
<dbReference type="Proteomes" id="UP000805649">
    <property type="component" value="Unassembled WGS sequence"/>
</dbReference>
<reference evidence="1 2" key="1">
    <citation type="journal article" date="2020" name="Phytopathology">
        <title>Genome Sequence Resources of Colletotrichum truncatum, C. plurivorum, C. musicola, and C. sojae: Four Species Pathogenic to Soybean (Glycine max).</title>
        <authorList>
            <person name="Rogerio F."/>
            <person name="Boufleur T.R."/>
            <person name="Ciampi-Guillardi M."/>
            <person name="Sukno S.A."/>
            <person name="Thon M.R."/>
            <person name="Massola Junior N.S."/>
            <person name="Baroncelli R."/>
        </authorList>
    </citation>
    <scope>NUCLEOTIDE SEQUENCE [LARGE SCALE GENOMIC DNA]</scope>
    <source>
        <strain evidence="1 2">CMES1059</strain>
    </source>
</reference>
<proteinExistence type="predicted"/>
<comment type="caution">
    <text evidence="1">The sequence shown here is derived from an EMBL/GenBank/DDBJ whole genome shotgun (WGS) entry which is preliminary data.</text>
</comment>
<evidence type="ECO:0000313" key="2">
    <source>
        <dbReference type="Proteomes" id="UP000805649"/>
    </source>
</evidence>